<comment type="similarity">
    <text evidence="1">Belongs to the serpin family.</text>
</comment>
<protein>
    <submittedName>
        <fullName evidence="4">Serpin B3-like</fullName>
    </submittedName>
</protein>
<keyword evidence="3" id="KW-1185">Reference proteome</keyword>
<dbReference type="PANTHER" id="PTHR11461:SF199">
    <property type="entry name" value="SERPIN B11"/>
    <property type="match status" value="1"/>
</dbReference>
<dbReference type="GeneID" id="113428562"/>
<dbReference type="InterPro" id="IPR042178">
    <property type="entry name" value="Serpin_sf_1"/>
</dbReference>
<dbReference type="GO" id="GO:0005615">
    <property type="term" value="C:extracellular space"/>
    <property type="evidence" value="ECO:0007669"/>
    <property type="project" value="InterPro"/>
</dbReference>
<dbReference type="Gene3D" id="2.30.39.10">
    <property type="entry name" value="Alpha-1-antitrypsin, domain 1"/>
    <property type="match status" value="1"/>
</dbReference>
<dbReference type="PROSITE" id="PS00284">
    <property type="entry name" value="SERPIN"/>
    <property type="match status" value="1"/>
</dbReference>
<evidence type="ECO:0000259" key="2">
    <source>
        <dbReference type="SMART" id="SM00093"/>
    </source>
</evidence>
<organism evidence="3 4">
    <name type="scientific">Notechis scutatus</name>
    <name type="common">mainland tiger snake</name>
    <dbReference type="NCBI Taxonomy" id="8663"/>
    <lineage>
        <taxon>Eukaryota</taxon>
        <taxon>Metazoa</taxon>
        <taxon>Chordata</taxon>
        <taxon>Craniata</taxon>
        <taxon>Vertebrata</taxon>
        <taxon>Euteleostomi</taxon>
        <taxon>Lepidosauria</taxon>
        <taxon>Squamata</taxon>
        <taxon>Bifurcata</taxon>
        <taxon>Unidentata</taxon>
        <taxon>Episquamata</taxon>
        <taxon>Toxicofera</taxon>
        <taxon>Serpentes</taxon>
        <taxon>Colubroidea</taxon>
        <taxon>Elapidae</taxon>
        <taxon>Hydrophiinae</taxon>
        <taxon>Notechis</taxon>
    </lineage>
</organism>
<feature type="domain" description="Serpin" evidence="2">
    <location>
        <begin position="1"/>
        <end position="322"/>
    </location>
</feature>
<dbReference type="InterPro" id="IPR023795">
    <property type="entry name" value="Serpin_CS"/>
</dbReference>
<dbReference type="GO" id="GO:0004867">
    <property type="term" value="F:serine-type endopeptidase inhibitor activity"/>
    <property type="evidence" value="ECO:0007669"/>
    <property type="project" value="InterPro"/>
</dbReference>
<dbReference type="KEGG" id="nss:113428562"/>
<dbReference type="RefSeq" id="XP_026546903.1">
    <property type="nucleotide sequence ID" value="XM_026691118.1"/>
</dbReference>
<feature type="non-terminal residue" evidence="4">
    <location>
        <position position="1"/>
    </location>
</feature>
<dbReference type="PANTHER" id="PTHR11461">
    <property type="entry name" value="SERINE PROTEASE INHIBITOR, SERPIN"/>
    <property type="match status" value="1"/>
</dbReference>
<proteinExistence type="inferred from homology"/>
<evidence type="ECO:0000256" key="1">
    <source>
        <dbReference type="RuleBase" id="RU000411"/>
    </source>
</evidence>
<dbReference type="SUPFAM" id="SSF56574">
    <property type="entry name" value="Serpins"/>
    <property type="match status" value="1"/>
</dbReference>
<accession>A0A6J1W207</accession>
<name>A0A6J1W207_9SAUR</name>
<dbReference type="AlphaFoldDB" id="A0A6J1W207"/>
<dbReference type="InterPro" id="IPR036186">
    <property type="entry name" value="Serpin_sf"/>
</dbReference>
<evidence type="ECO:0000313" key="3">
    <source>
        <dbReference type="Proteomes" id="UP000504612"/>
    </source>
</evidence>
<dbReference type="Gene3D" id="3.30.497.10">
    <property type="entry name" value="Antithrombin, subunit I, domain 2"/>
    <property type="match status" value="1"/>
</dbReference>
<dbReference type="InterPro" id="IPR042185">
    <property type="entry name" value="Serpin_sf_2"/>
</dbReference>
<sequence>RPAALSGSECDKPRGFHSWFKQLLSAIKQPSKYHTLKIASRLYGSKVYHFLERYEKCTKELYNCELESVDFMNANEEVRQKINSWVERQTNGEITNFFRANSIDRSTAMILLSTIFFQGKWKMPFNPKDTQRGIFWTCKDQSMYVDMMTQRGRFNIANISNPPMTVVEMDYEHEELCMNLLVPGDSISTDEIIMNLTYEQLQEWTNPENMKSVPIKFSMPKFTVQNQYPLKDPFSDMGVKNLFIPGKADLSGMTGNNQLVVSQVYQAIVFTVSEEGSDAAGASRTEVVSGSHPDIKINKPFFFMVRHKPTNMILFLGRICVPNWKVHPK</sequence>
<dbReference type="Pfam" id="PF00079">
    <property type="entry name" value="Serpin"/>
    <property type="match status" value="1"/>
</dbReference>
<dbReference type="SMART" id="SM00093">
    <property type="entry name" value="SERPIN"/>
    <property type="match status" value="1"/>
</dbReference>
<dbReference type="Proteomes" id="UP000504612">
    <property type="component" value="Unplaced"/>
</dbReference>
<evidence type="ECO:0000313" key="4">
    <source>
        <dbReference type="RefSeq" id="XP_026546903.1"/>
    </source>
</evidence>
<reference evidence="4" key="1">
    <citation type="submission" date="2025-08" db="UniProtKB">
        <authorList>
            <consortium name="RefSeq"/>
        </authorList>
    </citation>
    <scope>IDENTIFICATION</scope>
</reference>
<gene>
    <name evidence="4" type="primary">LOC113428562</name>
</gene>
<dbReference type="InterPro" id="IPR023796">
    <property type="entry name" value="Serpin_dom"/>
</dbReference>
<dbReference type="InterPro" id="IPR000215">
    <property type="entry name" value="Serpin_fam"/>
</dbReference>